<evidence type="ECO:0000256" key="6">
    <source>
        <dbReference type="ARBA" id="ARBA00023136"/>
    </source>
</evidence>
<dbReference type="Gene3D" id="2.60.40.1120">
    <property type="entry name" value="Carboxypeptidase-like, regulatory domain"/>
    <property type="match status" value="1"/>
</dbReference>
<comment type="similarity">
    <text evidence="2">Belongs to the EMC7 family.</text>
</comment>
<evidence type="ECO:0000256" key="4">
    <source>
        <dbReference type="ARBA" id="ARBA00022729"/>
    </source>
</evidence>
<evidence type="ECO:0000256" key="5">
    <source>
        <dbReference type="ARBA" id="ARBA00022989"/>
    </source>
</evidence>
<dbReference type="PANTHER" id="PTHR13605">
    <property type="entry name" value="ER MEMBRANE PROTEIN COMPLEX SUBUNIT 7"/>
    <property type="match status" value="1"/>
</dbReference>
<dbReference type="PANTHER" id="PTHR13605:SF4">
    <property type="entry name" value="ER MEMBRANE PROTEIN COMPLEX SUBUNIT 7"/>
    <property type="match status" value="1"/>
</dbReference>
<feature type="transmembrane region" description="Helical" evidence="8">
    <location>
        <begin position="144"/>
        <end position="163"/>
    </location>
</feature>
<reference evidence="11" key="1">
    <citation type="submission" date="2022-11" db="EMBL/GenBank/DDBJ databases">
        <title>Centuries of genome instability and evolution in soft-shell clam transmissible cancer (bioRxiv).</title>
        <authorList>
            <person name="Hart S.F.M."/>
            <person name="Yonemitsu M.A."/>
            <person name="Giersch R.M."/>
            <person name="Beal B.F."/>
            <person name="Arriagada G."/>
            <person name="Davis B.W."/>
            <person name="Ostrander E.A."/>
            <person name="Goff S.P."/>
            <person name="Metzger M.J."/>
        </authorList>
    </citation>
    <scope>NUCLEOTIDE SEQUENCE</scope>
    <source>
        <strain evidence="11">MELC-2E11</strain>
        <tissue evidence="11">Siphon/mantle</tissue>
    </source>
</reference>
<dbReference type="InterPro" id="IPR013784">
    <property type="entry name" value="Carb-bd-like_fold"/>
</dbReference>
<feature type="signal peptide" evidence="9">
    <location>
        <begin position="1"/>
        <end position="18"/>
    </location>
</feature>
<keyword evidence="5 8" id="KW-1133">Transmembrane helix</keyword>
<name>A0ABY7DJK1_MYAAR</name>
<evidence type="ECO:0000256" key="3">
    <source>
        <dbReference type="ARBA" id="ARBA00022692"/>
    </source>
</evidence>
<dbReference type="Pfam" id="PF09430">
    <property type="entry name" value="EMC7_beta-sandw"/>
    <property type="match status" value="1"/>
</dbReference>
<evidence type="ECO:0000256" key="9">
    <source>
        <dbReference type="SAM" id="SignalP"/>
    </source>
</evidence>
<evidence type="ECO:0000313" key="12">
    <source>
        <dbReference type="Proteomes" id="UP001164746"/>
    </source>
</evidence>
<gene>
    <name evidence="11" type="ORF">MAR_022260</name>
</gene>
<keyword evidence="6 8" id="KW-0472">Membrane</keyword>
<dbReference type="Proteomes" id="UP001164746">
    <property type="component" value="Chromosome 3"/>
</dbReference>
<sequence>MPTFKILILLAVFIQSLAEQLESESKEQFSIEGRVEVVSTSSKEWLSNTQVMIDGGQFVAHLKSDGSFVINGIPSGTYVVDVQNPDYLFEPMRVDINGKGKKRARKVNHLQPSVVKTVHYPLEFRERRKPNYFQKREQWKLTDFLMNPMVLTMVLPLVMIMVLPKMMNAADPEAQKEMQSQMKALNDRSAMPDISEKLAGWLGGGSTSKPSKKDKRR</sequence>
<evidence type="ECO:0000256" key="7">
    <source>
        <dbReference type="SAM" id="MobiDB-lite"/>
    </source>
</evidence>
<dbReference type="SUPFAM" id="SSF49452">
    <property type="entry name" value="Starch-binding domain-like"/>
    <property type="match status" value="1"/>
</dbReference>
<keyword evidence="4 9" id="KW-0732">Signal</keyword>
<evidence type="ECO:0000259" key="10">
    <source>
        <dbReference type="Pfam" id="PF09430"/>
    </source>
</evidence>
<evidence type="ECO:0000256" key="8">
    <source>
        <dbReference type="SAM" id="Phobius"/>
    </source>
</evidence>
<organism evidence="11 12">
    <name type="scientific">Mya arenaria</name>
    <name type="common">Soft-shell clam</name>
    <dbReference type="NCBI Taxonomy" id="6604"/>
    <lineage>
        <taxon>Eukaryota</taxon>
        <taxon>Metazoa</taxon>
        <taxon>Spiralia</taxon>
        <taxon>Lophotrochozoa</taxon>
        <taxon>Mollusca</taxon>
        <taxon>Bivalvia</taxon>
        <taxon>Autobranchia</taxon>
        <taxon>Heteroconchia</taxon>
        <taxon>Euheterodonta</taxon>
        <taxon>Imparidentia</taxon>
        <taxon>Neoheterodontei</taxon>
        <taxon>Myida</taxon>
        <taxon>Myoidea</taxon>
        <taxon>Myidae</taxon>
        <taxon>Mya</taxon>
    </lineage>
</organism>
<feature type="chain" id="PRO_5046408214" evidence="9">
    <location>
        <begin position="19"/>
        <end position="217"/>
    </location>
</feature>
<comment type="subcellular location">
    <subcellularLocation>
        <location evidence="1">Membrane</location>
        <topology evidence="1">Single-pass membrane protein</topology>
    </subcellularLocation>
</comment>
<evidence type="ECO:0000256" key="2">
    <source>
        <dbReference type="ARBA" id="ARBA00008880"/>
    </source>
</evidence>
<evidence type="ECO:0000313" key="11">
    <source>
        <dbReference type="EMBL" id="WAQ97887.1"/>
    </source>
</evidence>
<keyword evidence="3 8" id="KW-0812">Transmembrane</keyword>
<keyword evidence="12" id="KW-1185">Reference proteome</keyword>
<dbReference type="InterPro" id="IPR039163">
    <property type="entry name" value="EMC7"/>
</dbReference>
<proteinExistence type="inferred from homology"/>
<accession>A0ABY7DJK1</accession>
<feature type="region of interest" description="Disordered" evidence="7">
    <location>
        <begin position="196"/>
        <end position="217"/>
    </location>
</feature>
<dbReference type="EMBL" id="CP111014">
    <property type="protein sequence ID" value="WAQ97887.1"/>
    <property type="molecule type" value="Genomic_DNA"/>
</dbReference>
<evidence type="ECO:0000256" key="1">
    <source>
        <dbReference type="ARBA" id="ARBA00004167"/>
    </source>
</evidence>
<feature type="domain" description="ER membrane protein complex subunit 7 beta-sandwich" evidence="10">
    <location>
        <begin position="42"/>
        <end position="151"/>
    </location>
</feature>
<dbReference type="InterPro" id="IPR019008">
    <property type="entry name" value="Beta_sandwich_EMC7"/>
</dbReference>
<protein>
    <submittedName>
        <fullName evidence="11">EMC7-like protein</fullName>
    </submittedName>
</protein>